<dbReference type="STRING" id="589924.Ferp_1218"/>
<dbReference type="KEGG" id="fpl:Ferp_1218"/>
<dbReference type="Gene3D" id="1.10.575.10">
    <property type="entry name" value="P1 Nuclease"/>
    <property type="match status" value="1"/>
</dbReference>
<dbReference type="PaxDb" id="589924-Ferp_1218"/>
<evidence type="ECO:0000313" key="2">
    <source>
        <dbReference type="Proteomes" id="UP000002613"/>
    </source>
</evidence>
<dbReference type="eggNOG" id="arCOG04005">
    <property type="taxonomic scope" value="Archaea"/>
</dbReference>
<dbReference type="CDD" id="cd11009">
    <property type="entry name" value="Zn_dep_PLPC"/>
    <property type="match status" value="1"/>
</dbReference>
<dbReference type="GeneID" id="8778731"/>
<evidence type="ECO:0000313" key="1">
    <source>
        <dbReference type="EMBL" id="ADC65374.1"/>
    </source>
</evidence>
<organism evidence="1 2">
    <name type="scientific">Ferroglobus placidus (strain DSM 10642 / AEDII12DO)</name>
    <dbReference type="NCBI Taxonomy" id="589924"/>
    <lineage>
        <taxon>Archaea</taxon>
        <taxon>Methanobacteriati</taxon>
        <taxon>Methanobacteriota</taxon>
        <taxon>Archaeoglobi</taxon>
        <taxon>Archaeoglobales</taxon>
        <taxon>Archaeoglobaceae</taxon>
        <taxon>Ferroglobus</taxon>
    </lineage>
</organism>
<dbReference type="OrthoDB" id="268502at2157"/>
<reference evidence="2" key="1">
    <citation type="submission" date="2010-02" db="EMBL/GenBank/DDBJ databases">
        <title>Complete sequence of Ferroglobus placidus DSM 10642.</title>
        <authorList>
            <consortium name="US DOE Joint Genome Institute"/>
            <person name="Lucas S."/>
            <person name="Copeland A."/>
            <person name="Lapidus A."/>
            <person name="Cheng J.-F."/>
            <person name="Bruce D."/>
            <person name="Goodwin L."/>
            <person name="Pitluck S."/>
            <person name="Saunders E."/>
            <person name="Brettin T."/>
            <person name="Detter J.C."/>
            <person name="Han C."/>
            <person name="Tapia R."/>
            <person name="Larimer F."/>
            <person name="Land M."/>
            <person name="Hauser L."/>
            <person name="Kyrpides N."/>
            <person name="Ivanova N."/>
            <person name="Holmes D."/>
            <person name="Lovley D."/>
            <person name="Kyrpides N."/>
            <person name="Anderson I.J."/>
            <person name="Woyke T."/>
        </authorList>
    </citation>
    <scope>NUCLEOTIDE SEQUENCE [LARGE SCALE GENOMIC DNA]</scope>
    <source>
        <strain evidence="2">DSM 10642 / AEDII12DO</strain>
    </source>
</reference>
<keyword evidence="2" id="KW-1185">Reference proteome</keyword>
<accession>D3RY11</accession>
<name>D3RY11_FERPA</name>
<dbReference type="InterPro" id="IPR008947">
    <property type="entry name" value="PLipase_C/P1_nuclease_dom_sf"/>
</dbReference>
<dbReference type="AlphaFoldDB" id="D3RY11"/>
<gene>
    <name evidence="1" type="ordered locus">Ferp_1218</name>
</gene>
<sequence length="379" mass="43770">MRRAVAVLLVLVMLGSVVSPAMGATTAKMKPIPTTERMELHKNINIIKIDPALENATPYWIIIAAGSMEKGRAVTFKYIDSSTSLTKEEKIELKKFVKELWKKYRVKTIKDGNITLITLNSKVEINLTQEEEAMLDKVVQAVNEYFRTKYGGVIGILWNVDTHQSIIYISCKKWGESDYYCGVARDHADDPDYWTQVPPPPRYPNWLWDFIMQVVHSWTHYYNPDWGIGSAPSETKYYADTAKNKYSSGYKYSAFQNLGYASHFMTDVGNPLHTGLESWQAVFKDIHYAYEDYVSSNWESGYNFKSVIENNWYYYAINDPEQATKDLASYSHQYDDTIFWTIYWNPDTWQSNSNIKDATENSLLETAKYTLGLVKYVRG</sequence>
<dbReference type="Proteomes" id="UP000002613">
    <property type="component" value="Chromosome"/>
</dbReference>
<dbReference type="GO" id="GO:0008270">
    <property type="term" value="F:zinc ion binding"/>
    <property type="evidence" value="ECO:0007669"/>
    <property type="project" value="InterPro"/>
</dbReference>
<proteinExistence type="predicted"/>
<dbReference type="EMBL" id="CP001899">
    <property type="protein sequence ID" value="ADC65374.1"/>
    <property type="molecule type" value="Genomic_DNA"/>
</dbReference>
<dbReference type="SUPFAM" id="SSF48537">
    <property type="entry name" value="Phospholipase C/P1 nuclease"/>
    <property type="match status" value="1"/>
</dbReference>
<protein>
    <submittedName>
        <fullName evidence="1">Uncharacterized protein</fullName>
    </submittedName>
</protein>
<dbReference type="HOGENOM" id="CLU_067986_0_0_2"/>
<dbReference type="RefSeq" id="WP_012965717.1">
    <property type="nucleotide sequence ID" value="NC_013849.1"/>
</dbReference>
<dbReference type="GO" id="GO:0004629">
    <property type="term" value="F:phospholipase C activity"/>
    <property type="evidence" value="ECO:0007669"/>
    <property type="project" value="InterPro"/>
</dbReference>
<dbReference type="InterPro" id="IPR001531">
    <property type="entry name" value="Zn_PLipaseC"/>
</dbReference>
<reference evidence="1 2" key="2">
    <citation type="journal article" date="2011" name="Stand. Genomic Sci.">
        <title>Complete genome sequence of Ferroglobus placidus AEDII12DO.</title>
        <authorList>
            <person name="Anderson I."/>
            <person name="Risso C."/>
            <person name="Holmes D."/>
            <person name="Lucas S."/>
            <person name="Copeland A."/>
            <person name="Lapidus A."/>
            <person name="Cheng J.F."/>
            <person name="Bruce D."/>
            <person name="Goodwin L."/>
            <person name="Pitluck S."/>
            <person name="Saunders E."/>
            <person name="Brettin T."/>
            <person name="Detter J.C."/>
            <person name="Han C."/>
            <person name="Tapia R."/>
            <person name="Larimer F."/>
            <person name="Land M."/>
            <person name="Hauser L."/>
            <person name="Woyke T."/>
            <person name="Lovley D."/>
            <person name="Kyrpides N."/>
            <person name="Ivanova N."/>
        </authorList>
    </citation>
    <scope>NUCLEOTIDE SEQUENCE [LARGE SCALE GENOMIC DNA]</scope>
    <source>
        <strain evidence="2">DSM 10642 / AEDII12DO</strain>
    </source>
</reference>